<sequence length="627" mass="65678">MTSINRMCGGVPEDSRKEEAPQATVSETEGDQPPRRPNEAVMMSQGPGWATSTSQTYQQDDSGGSGGMETAASNCHNEIIAAFRARDKEAVEERGGHLTALQLLPWLPLPAQQHPQHKFIKGASKESSPGSSSRSCSSDGASNSSSSDVSSGSDSSGSGGGAGDATSDLGRKLADMCCATMKDVVEALSQMDCHRGWADIRGHATACAAEAFQRASASPPSTPAAANSYSRPNHSATAAAAATLALPPPLLPPKLRLQHLSEVCGAATAAIAAATAPSPPPPRGALPLPPPTPTRSDPGSPSSSSASNGPLSPLPIPSWLMHSDVAGVWGGPLPTPGSPAVDCGSDESSPKQRGGATSGGQEVETAALEDLSPAVRQKMQSVLDKCRPHITAEHFDAGVLQRLLQLQDQFGEASAVSALDTIETAAGLAGVRRMRAFIATRLMDHQQQEVWKQDPRGYAQRQLTPDLIAVLDDLVRGGRGLRWKHFDPKVLDVVREVESPDVVRHCLSRVCAAELSSVRNVPAYLYTLLYRRVKATKQQATAGHYWRQQQQGQGQRQGQQLPMRQQQAEEAVQEDGGGIGGGFGFGGGGQSGWYGGAGAYNAYGMGGLGFFDGYGGYGGYGPCMFGM</sequence>
<feature type="compositionally biased region" description="Low complexity" evidence="1">
    <location>
        <begin position="294"/>
        <end position="311"/>
    </location>
</feature>
<feature type="compositionally biased region" description="Low complexity" evidence="1">
    <location>
        <begin position="125"/>
        <end position="156"/>
    </location>
</feature>
<feature type="compositionally biased region" description="Polar residues" evidence="1">
    <location>
        <begin position="50"/>
        <end position="62"/>
    </location>
</feature>
<feature type="region of interest" description="Disordered" evidence="1">
    <location>
        <begin position="1"/>
        <end position="71"/>
    </location>
</feature>
<reference evidence="2 3" key="1">
    <citation type="journal article" date="2023" name="Commun. Biol.">
        <title>Reorganization of the ancestral sex-determining regions during the evolution of trioecy in Pleodorina starrii.</title>
        <authorList>
            <person name="Takahashi K."/>
            <person name="Suzuki S."/>
            <person name="Kawai-Toyooka H."/>
            <person name="Yamamoto K."/>
            <person name="Hamaji T."/>
            <person name="Ootsuki R."/>
            <person name="Yamaguchi H."/>
            <person name="Kawachi M."/>
            <person name="Higashiyama T."/>
            <person name="Nozaki H."/>
        </authorList>
    </citation>
    <scope>NUCLEOTIDE SEQUENCE [LARGE SCALE GENOMIC DNA]</scope>
    <source>
        <strain evidence="2 3">NIES-4479</strain>
    </source>
</reference>
<name>A0A9W6F6C9_9CHLO</name>
<proteinExistence type="predicted"/>
<feature type="region of interest" description="Disordered" evidence="1">
    <location>
        <begin position="274"/>
        <end position="312"/>
    </location>
</feature>
<feature type="region of interest" description="Disordered" evidence="1">
    <location>
        <begin position="120"/>
        <end position="165"/>
    </location>
</feature>
<gene>
    <name evidence="2" type="primary">PLEST010323</name>
    <name evidence="2" type="ORF">PLESTB_001298600</name>
</gene>
<protein>
    <submittedName>
        <fullName evidence="2">Uncharacterized protein</fullName>
    </submittedName>
</protein>
<dbReference type="AlphaFoldDB" id="A0A9W6F6C9"/>
<evidence type="ECO:0000313" key="2">
    <source>
        <dbReference type="EMBL" id="GLC57958.1"/>
    </source>
</evidence>
<dbReference type="Proteomes" id="UP001165080">
    <property type="component" value="Unassembled WGS sequence"/>
</dbReference>
<evidence type="ECO:0000313" key="3">
    <source>
        <dbReference type="Proteomes" id="UP001165080"/>
    </source>
</evidence>
<evidence type="ECO:0000256" key="1">
    <source>
        <dbReference type="SAM" id="MobiDB-lite"/>
    </source>
</evidence>
<feature type="region of interest" description="Disordered" evidence="1">
    <location>
        <begin position="544"/>
        <end position="573"/>
    </location>
</feature>
<organism evidence="2 3">
    <name type="scientific">Pleodorina starrii</name>
    <dbReference type="NCBI Taxonomy" id="330485"/>
    <lineage>
        <taxon>Eukaryota</taxon>
        <taxon>Viridiplantae</taxon>
        <taxon>Chlorophyta</taxon>
        <taxon>core chlorophytes</taxon>
        <taxon>Chlorophyceae</taxon>
        <taxon>CS clade</taxon>
        <taxon>Chlamydomonadales</taxon>
        <taxon>Volvocaceae</taxon>
        <taxon>Pleodorina</taxon>
    </lineage>
</organism>
<feature type="region of interest" description="Disordered" evidence="1">
    <location>
        <begin position="330"/>
        <end position="362"/>
    </location>
</feature>
<dbReference type="EMBL" id="BRXU01000020">
    <property type="protein sequence ID" value="GLC57958.1"/>
    <property type="molecule type" value="Genomic_DNA"/>
</dbReference>
<feature type="compositionally biased region" description="Pro residues" evidence="1">
    <location>
        <begin position="277"/>
        <end position="293"/>
    </location>
</feature>
<feature type="compositionally biased region" description="Low complexity" evidence="1">
    <location>
        <begin position="547"/>
        <end position="566"/>
    </location>
</feature>
<keyword evidence="3" id="KW-1185">Reference proteome</keyword>
<comment type="caution">
    <text evidence="2">The sequence shown here is derived from an EMBL/GenBank/DDBJ whole genome shotgun (WGS) entry which is preliminary data.</text>
</comment>
<accession>A0A9W6F6C9</accession>